<organism evidence="2 3">
    <name type="scientific">Eumeta variegata</name>
    <name type="common">Bagworm moth</name>
    <name type="synonym">Eumeta japonica</name>
    <dbReference type="NCBI Taxonomy" id="151549"/>
    <lineage>
        <taxon>Eukaryota</taxon>
        <taxon>Metazoa</taxon>
        <taxon>Ecdysozoa</taxon>
        <taxon>Arthropoda</taxon>
        <taxon>Hexapoda</taxon>
        <taxon>Insecta</taxon>
        <taxon>Pterygota</taxon>
        <taxon>Neoptera</taxon>
        <taxon>Endopterygota</taxon>
        <taxon>Lepidoptera</taxon>
        <taxon>Glossata</taxon>
        <taxon>Ditrysia</taxon>
        <taxon>Tineoidea</taxon>
        <taxon>Psychidae</taxon>
        <taxon>Oiketicinae</taxon>
        <taxon>Eumeta</taxon>
    </lineage>
</organism>
<keyword evidence="3" id="KW-1185">Reference proteome</keyword>
<dbReference type="AlphaFoldDB" id="A0A4C1SSK0"/>
<dbReference type="EMBL" id="BGZK01000016">
    <property type="protein sequence ID" value="GBP05102.1"/>
    <property type="molecule type" value="Genomic_DNA"/>
</dbReference>
<feature type="compositionally biased region" description="Polar residues" evidence="1">
    <location>
        <begin position="254"/>
        <end position="263"/>
    </location>
</feature>
<accession>A0A4C1SSK0</accession>
<evidence type="ECO:0000313" key="2">
    <source>
        <dbReference type="EMBL" id="GBP05102.1"/>
    </source>
</evidence>
<evidence type="ECO:0000256" key="1">
    <source>
        <dbReference type="SAM" id="MobiDB-lite"/>
    </source>
</evidence>
<proteinExistence type="predicted"/>
<feature type="region of interest" description="Disordered" evidence="1">
    <location>
        <begin position="1"/>
        <end position="348"/>
    </location>
</feature>
<evidence type="ECO:0000313" key="3">
    <source>
        <dbReference type="Proteomes" id="UP000299102"/>
    </source>
</evidence>
<dbReference type="Proteomes" id="UP000299102">
    <property type="component" value="Unassembled WGS sequence"/>
</dbReference>
<feature type="compositionally biased region" description="Polar residues" evidence="1">
    <location>
        <begin position="14"/>
        <end position="23"/>
    </location>
</feature>
<reference evidence="2 3" key="1">
    <citation type="journal article" date="2019" name="Commun. Biol.">
        <title>The bagworm genome reveals a unique fibroin gene that provides high tensile strength.</title>
        <authorList>
            <person name="Kono N."/>
            <person name="Nakamura H."/>
            <person name="Ohtoshi R."/>
            <person name="Tomita M."/>
            <person name="Numata K."/>
            <person name="Arakawa K."/>
        </authorList>
    </citation>
    <scope>NUCLEOTIDE SEQUENCE [LARGE SCALE GENOMIC DNA]</scope>
</reference>
<protein>
    <submittedName>
        <fullName evidence="2">Uncharacterized protein</fullName>
    </submittedName>
</protein>
<comment type="caution">
    <text evidence="2">The sequence shown here is derived from an EMBL/GenBank/DDBJ whole genome shotgun (WGS) entry which is preliminary data.</text>
</comment>
<name>A0A4C1SSK0_EUMVA</name>
<sequence length="399" mass="41164">MDKIAKLRLGTCAPGQSGNSQFGESAPDAVSPRRPGAPGQSGNSQFGESASRRRLAQASGRAGTVREQSVRGVGLPTPSRPGVRARRDSPGTVSSGSRPPDAVSPRRPGAPGQSGNSQFGESASRRRLAQASGRAGTVREQSVRGVGLPTPSRPGVRARRDSPGTVSSGVGLPTPSRPGVRRAGTVREQSVRESASRRRLAQASGCAGTVRNSQFGESAPDAVSPRRPGAPGQSGNSQFGESASRRRRQASGCAGTSGNSQFGESAPTPSRPGVRARDSPGTVSSGVGLPTPSRPGVRARRDSPGTVSSGSRPPDAVSPRRPGAPGQSGNSQFGESASRRRLAQASGRAGRDRLVAALLLFVSRRFSLLLAISPEKRADPALARVFPFSHVRARAKNFS</sequence>
<gene>
    <name evidence="2" type="ORF">EVAR_3430_1</name>
</gene>